<name>A0ABS6G5Z2_9FIRM</name>
<keyword evidence="1" id="KW-0812">Transmembrane</keyword>
<evidence type="ECO:0000313" key="3">
    <source>
        <dbReference type="Proteomes" id="UP000779508"/>
    </source>
</evidence>
<protein>
    <submittedName>
        <fullName evidence="2">Uncharacterized protein</fullName>
    </submittedName>
</protein>
<reference evidence="2 3" key="1">
    <citation type="submission" date="2021-06" db="EMBL/GenBank/DDBJ databases">
        <authorList>
            <person name="Sun Q."/>
            <person name="Li D."/>
        </authorList>
    </citation>
    <scope>NUCLEOTIDE SEQUENCE [LARGE SCALE GENOMIC DNA]</scope>
    <source>
        <strain evidence="2 3">MSJ-5</strain>
    </source>
</reference>
<feature type="transmembrane region" description="Helical" evidence="1">
    <location>
        <begin position="6"/>
        <end position="23"/>
    </location>
</feature>
<keyword evidence="1" id="KW-1133">Transmembrane helix</keyword>
<dbReference type="Proteomes" id="UP000779508">
    <property type="component" value="Unassembled WGS sequence"/>
</dbReference>
<keyword evidence="1" id="KW-0472">Membrane</keyword>
<gene>
    <name evidence="2" type="ORF">KQI88_15905</name>
</gene>
<keyword evidence="3" id="KW-1185">Reference proteome</keyword>
<sequence length="50" mass="5841">MILDTVIKAFTSILILLYLIKSFREKNKGNTLNSIYGMLWAIFMMMVLKL</sequence>
<dbReference type="EMBL" id="JAHLQK010000006">
    <property type="protein sequence ID" value="MBU5677902.1"/>
    <property type="molecule type" value="Genomic_DNA"/>
</dbReference>
<feature type="transmembrane region" description="Helical" evidence="1">
    <location>
        <begin position="30"/>
        <end position="48"/>
    </location>
</feature>
<evidence type="ECO:0000313" key="2">
    <source>
        <dbReference type="EMBL" id="MBU5677902.1"/>
    </source>
</evidence>
<comment type="caution">
    <text evidence="2">The sequence shown here is derived from an EMBL/GenBank/DDBJ whole genome shotgun (WGS) entry which is preliminary data.</text>
</comment>
<accession>A0ABS6G5Z2</accession>
<organism evidence="2 3">
    <name type="scientific">Alkaliphilus flagellatus</name>
    <dbReference type="NCBI Taxonomy" id="2841507"/>
    <lineage>
        <taxon>Bacteria</taxon>
        <taxon>Bacillati</taxon>
        <taxon>Bacillota</taxon>
        <taxon>Clostridia</taxon>
        <taxon>Peptostreptococcales</taxon>
        <taxon>Natronincolaceae</taxon>
        <taxon>Alkaliphilus</taxon>
    </lineage>
</organism>
<dbReference type="RefSeq" id="WP_216419000.1">
    <property type="nucleotide sequence ID" value="NZ_JAHLQK010000006.1"/>
</dbReference>
<evidence type="ECO:0000256" key="1">
    <source>
        <dbReference type="SAM" id="Phobius"/>
    </source>
</evidence>
<proteinExistence type="predicted"/>